<dbReference type="OrthoDB" id="1766482at2"/>
<feature type="domain" description="Protein kinase" evidence="1">
    <location>
        <begin position="7"/>
        <end position="271"/>
    </location>
</feature>
<dbReference type="PANTHER" id="PTHR24361">
    <property type="entry name" value="MITOGEN-ACTIVATED KINASE KINASE KINASE"/>
    <property type="match status" value="1"/>
</dbReference>
<dbReference type="InterPro" id="IPR008271">
    <property type="entry name" value="Ser/Thr_kinase_AS"/>
</dbReference>
<dbReference type="GO" id="GO:0005524">
    <property type="term" value="F:ATP binding"/>
    <property type="evidence" value="ECO:0007669"/>
    <property type="project" value="InterPro"/>
</dbReference>
<accession>A0A3P7NUZ0</accession>
<protein>
    <recommendedName>
        <fullName evidence="1">Protein kinase domain-containing protein</fullName>
    </recommendedName>
</protein>
<dbReference type="InterPro" id="IPR011009">
    <property type="entry name" value="Kinase-like_dom_sf"/>
</dbReference>
<keyword evidence="3" id="KW-1185">Reference proteome</keyword>
<reference evidence="2 3" key="1">
    <citation type="submission" date="2018-09" db="EMBL/GenBank/DDBJ databases">
        <authorList>
            <person name="Postec A."/>
        </authorList>
    </citation>
    <scope>NUCLEOTIDE SEQUENCE [LARGE SCALE GENOMIC DNA]</scope>
    <source>
        <strain evidence="2">70B-A</strain>
    </source>
</reference>
<dbReference type="CDD" id="cd14014">
    <property type="entry name" value="STKc_PknB_like"/>
    <property type="match status" value="1"/>
</dbReference>
<evidence type="ECO:0000259" key="1">
    <source>
        <dbReference type="PROSITE" id="PS50011"/>
    </source>
</evidence>
<dbReference type="PROSITE" id="PS00108">
    <property type="entry name" value="PROTEIN_KINASE_ST"/>
    <property type="match status" value="1"/>
</dbReference>
<dbReference type="Gene3D" id="1.10.510.10">
    <property type="entry name" value="Transferase(Phosphotransferase) domain 1"/>
    <property type="match status" value="1"/>
</dbReference>
<dbReference type="SUPFAM" id="SSF56112">
    <property type="entry name" value="Protein kinase-like (PK-like)"/>
    <property type="match status" value="1"/>
</dbReference>
<dbReference type="SMART" id="SM00220">
    <property type="entry name" value="S_TKc"/>
    <property type="match status" value="1"/>
</dbReference>
<dbReference type="PROSITE" id="PS50011">
    <property type="entry name" value="PROTEIN_KINASE_DOM"/>
    <property type="match status" value="1"/>
</dbReference>
<dbReference type="GO" id="GO:0005737">
    <property type="term" value="C:cytoplasm"/>
    <property type="evidence" value="ECO:0007669"/>
    <property type="project" value="TreeGrafter"/>
</dbReference>
<evidence type="ECO:0000313" key="2">
    <source>
        <dbReference type="EMBL" id="VDN46705.1"/>
    </source>
</evidence>
<dbReference type="Proteomes" id="UP000279029">
    <property type="component" value="Chromosome"/>
</dbReference>
<dbReference type="KEGG" id="cbar:PATL70BA_0832"/>
<dbReference type="GO" id="GO:0004674">
    <property type="term" value="F:protein serine/threonine kinase activity"/>
    <property type="evidence" value="ECO:0007669"/>
    <property type="project" value="TreeGrafter"/>
</dbReference>
<dbReference type="RefSeq" id="WP_125136161.1">
    <property type="nucleotide sequence ID" value="NZ_LR130778.1"/>
</dbReference>
<dbReference type="EMBL" id="LR130778">
    <property type="protein sequence ID" value="VDN46705.1"/>
    <property type="molecule type" value="Genomic_DNA"/>
</dbReference>
<dbReference type="InterPro" id="IPR053235">
    <property type="entry name" value="Ser_Thr_kinase"/>
</dbReference>
<sequence>MNSIGKYQIINRIGGGNFGNVYYVYDRALQVNKAIKVIDSGDAQTLLKQLDEAAILYKCKNKYIVEVNEANIMSINGNNTVVIDMEYLPDGSLEDQLIRSHFSLIDAVKYTCDVLSGLECAHVKGIIHRDVKPANILLQGKSAKLSDFGLAIELNEGEFASGKGYISHLAPECFPENGNPITNISTDIFATGMTLFRLVNNIDDWRACIESIPNGKVHAINGVLLKKIGYQKYVPTKLRRVIFKACNPDPNKRFMNVVEFRQALEKLNPQIYWYKQNEVQWTGLEKGSGKKLELCVDKKKCYLKRNNRKDNRYTYEYSSAEDIESYFDGIVADTSFG</sequence>
<proteinExistence type="predicted"/>
<dbReference type="AlphaFoldDB" id="A0A3P7NUZ0"/>
<gene>
    <name evidence="2" type="ORF">PATL70BA_0832</name>
</gene>
<evidence type="ECO:0000313" key="3">
    <source>
        <dbReference type="Proteomes" id="UP000279029"/>
    </source>
</evidence>
<organism evidence="2 3">
    <name type="scientific">Petrocella atlantisensis</name>
    <dbReference type="NCBI Taxonomy" id="2173034"/>
    <lineage>
        <taxon>Bacteria</taxon>
        <taxon>Bacillati</taxon>
        <taxon>Bacillota</taxon>
        <taxon>Clostridia</taxon>
        <taxon>Lachnospirales</taxon>
        <taxon>Vallitaleaceae</taxon>
        <taxon>Petrocella</taxon>
    </lineage>
</organism>
<name>A0A3P7NUZ0_9FIRM</name>
<dbReference type="Pfam" id="PF00069">
    <property type="entry name" value="Pkinase"/>
    <property type="match status" value="1"/>
</dbReference>
<dbReference type="InterPro" id="IPR000719">
    <property type="entry name" value="Prot_kinase_dom"/>
</dbReference>